<dbReference type="EMBL" id="JACHGH010000007">
    <property type="protein sequence ID" value="MBB6454162.1"/>
    <property type="molecule type" value="Genomic_DNA"/>
</dbReference>
<reference evidence="2 3" key="1">
    <citation type="submission" date="2020-08" db="EMBL/GenBank/DDBJ databases">
        <title>Genomic Encyclopedia of Type Strains, Phase IV (KMG-IV): sequencing the most valuable type-strain genomes for metagenomic binning, comparative biology and taxonomic classification.</title>
        <authorList>
            <person name="Goeker M."/>
        </authorList>
    </citation>
    <scope>NUCLEOTIDE SEQUENCE [LARGE SCALE GENOMIC DNA]</scope>
    <source>
        <strain evidence="2 3">DSM 19612</strain>
    </source>
</reference>
<proteinExistence type="predicted"/>
<gene>
    <name evidence="2" type="ORF">HNQ94_002613</name>
</gene>
<dbReference type="RefSeq" id="WP_174496744.1">
    <property type="nucleotide sequence ID" value="NZ_CADDWK010000009.1"/>
</dbReference>
<organism evidence="2 3">
    <name type="scientific">Salirhabdus euzebyi</name>
    <dbReference type="NCBI Taxonomy" id="394506"/>
    <lineage>
        <taxon>Bacteria</taxon>
        <taxon>Bacillati</taxon>
        <taxon>Bacillota</taxon>
        <taxon>Bacilli</taxon>
        <taxon>Bacillales</taxon>
        <taxon>Bacillaceae</taxon>
        <taxon>Salirhabdus</taxon>
    </lineage>
</organism>
<feature type="transmembrane region" description="Helical" evidence="1">
    <location>
        <begin position="56"/>
        <end position="76"/>
    </location>
</feature>
<sequence>MKKERKIYCDDCLKEIEFRGDLVVSRILFEIIPYHASCYGKALTTKKTILLSNEPLNGPFATFISFLFCIAAIVALFFDNGWIISILCLVFPALRLYIWKRFERYLEV</sequence>
<dbReference type="Proteomes" id="UP000581688">
    <property type="component" value="Unassembled WGS sequence"/>
</dbReference>
<keyword evidence="1" id="KW-1133">Transmembrane helix</keyword>
<evidence type="ECO:0000313" key="2">
    <source>
        <dbReference type="EMBL" id="MBB6454162.1"/>
    </source>
</evidence>
<evidence type="ECO:0000313" key="3">
    <source>
        <dbReference type="Proteomes" id="UP000581688"/>
    </source>
</evidence>
<keyword evidence="1" id="KW-0472">Membrane</keyword>
<comment type="caution">
    <text evidence="2">The sequence shown here is derived from an EMBL/GenBank/DDBJ whole genome shotgun (WGS) entry which is preliminary data.</text>
</comment>
<evidence type="ECO:0000256" key="1">
    <source>
        <dbReference type="SAM" id="Phobius"/>
    </source>
</evidence>
<keyword evidence="1" id="KW-0812">Transmembrane</keyword>
<protein>
    <submittedName>
        <fullName evidence="2">Uncharacterized protein</fullName>
    </submittedName>
</protein>
<feature type="transmembrane region" description="Helical" evidence="1">
    <location>
        <begin position="82"/>
        <end position="99"/>
    </location>
</feature>
<dbReference type="AlphaFoldDB" id="A0A841Q794"/>
<keyword evidence="3" id="KW-1185">Reference proteome</keyword>
<accession>A0A841Q794</accession>
<name>A0A841Q794_9BACI</name>